<name>A0ABD3MC08_9STRA</name>
<dbReference type="AlphaFoldDB" id="A0ABD3MC08"/>
<reference evidence="2 3" key="1">
    <citation type="submission" date="2024-10" db="EMBL/GenBank/DDBJ databases">
        <title>Updated reference genomes for cyclostephanoid diatoms.</title>
        <authorList>
            <person name="Roberts W.R."/>
            <person name="Alverson A.J."/>
        </authorList>
    </citation>
    <scope>NUCLEOTIDE SEQUENCE [LARGE SCALE GENOMIC DNA]</scope>
    <source>
        <strain evidence="2 3">AJA232-27</strain>
    </source>
</reference>
<dbReference type="EMBL" id="JALLBG020000184">
    <property type="protein sequence ID" value="KAL3760463.1"/>
    <property type="molecule type" value="Genomic_DNA"/>
</dbReference>
<evidence type="ECO:0000313" key="3">
    <source>
        <dbReference type="Proteomes" id="UP001530293"/>
    </source>
</evidence>
<feature type="domain" description="Helicase-associated" evidence="1">
    <location>
        <begin position="283"/>
        <end position="352"/>
    </location>
</feature>
<dbReference type="Gene3D" id="6.10.140.530">
    <property type="match status" value="5"/>
</dbReference>
<dbReference type="PANTHER" id="PTHR33418">
    <property type="entry name" value="HELICASE-ASSOCIATED"/>
    <property type="match status" value="1"/>
</dbReference>
<feature type="domain" description="Helicase-associated" evidence="1">
    <location>
        <begin position="192"/>
        <end position="266"/>
    </location>
</feature>
<dbReference type="Proteomes" id="UP001530293">
    <property type="component" value="Unassembled WGS sequence"/>
</dbReference>
<feature type="domain" description="Helicase-associated" evidence="1">
    <location>
        <begin position="111"/>
        <end position="186"/>
    </location>
</feature>
<feature type="domain" description="Helicase-associated" evidence="1">
    <location>
        <begin position="22"/>
        <end position="104"/>
    </location>
</feature>
<dbReference type="Pfam" id="PF03457">
    <property type="entry name" value="HA"/>
    <property type="match status" value="6"/>
</dbReference>
<evidence type="ECO:0000313" key="2">
    <source>
        <dbReference type="EMBL" id="KAL3760463.1"/>
    </source>
</evidence>
<organism evidence="2 3">
    <name type="scientific">Discostella pseudostelligera</name>
    <dbReference type="NCBI Taxonomy" id="259834"/>
    <lineage>
        <taxon>Eukaryota</taxon>
        <taxon>Sar</taxon>
        <taxon>Stramenopiles</taxon>
        <taxon>Ochrophyta</taxon>
        <taxon>Bacillariophyta</taxon>
        <taxon>Coscinodiscophyceae</taxon>
        <taxon>Thalassiosirophycidae</taxon>
        <taxon>Stephanodiscales</taxon>
        <taxon>Stephanodiscaceae</taxon>
        <taxon>Discostella</taxon>
    </lineage>
</organism>
<feature type="domain" description="Helicase-associated" evidence="1">
    <location>
        <begin position="435"/>
        <end position="494"/>
    </location>
</feature>
<feature type="domain" description="Helicase-associated" evidence="1">
    <location>
        <begin position="360"/>
        <end position="422"/>
    </location>
</feature>
<gene>
    <name evidence="2" type="ORF">ACHAWU_004901</name>
</gene>
<protein>
    <recommendedName>
        <fullName evidence="1">Helicase-associated domain-containing protein</fullName>
    </recommendedName>
</protein>
<sequence>LTLTKRTEACEDNVPNISSKRRRSWEESYELLCAYKEKYGHHHISQSEKPLGPWINRQRIEHAKYLLREEMIRNEGGNNKVGDRQLPNTSMTAERKKLLDEFGFVWDAMGQTWDTRYNELCEFRKSNGHCVVPRSNGRLGAWVEKQRIEYKKYQQAKHDDDRKEGSDTPTSILTEARVTRLNEIGFVWDVREKQFEQKLGQLRIFKEMNGHIDPRFMNGSLALWVRKYRQQYRKYLDASVRKNVDSEVLTSILPENRRIALENVGFSASMFDEPRTRPVGNRRASWEERYEELEEYKAEHGHCLVPKNYGPLGSWVRAQRHVMKEKGDMGSPFEDGGQLSNERVQRLNRLGFVWDVHQWQWDQAYNELLQFKEKHNHTNVPMSYGGLGLWVFNQRSDYNAYKKGKQSGMTPARLELLQKIGFVFDLGQRITSEADARWQARLNELKEYEEKWGTLQVKQSHNLTLYNWCQHQRAMLQRKQLKKEREDALRSLGFLNP</sequence>
<comment type="caution">
    <text evidence="2">The sequence shown here is derived from an EMBL/GenBank/DDBJ whole genome shotgun (WGS) entry which is preliminary data.</text>
</comment>
<accession>A0ABD3MC08</accession>
<dbReference type="InterPro" id="IPR005114">
    <property type="entry name" value="Helicase_assoc"/>
</dbReference>
<keyword evidence="3" id="KW-1185">Reference proteome</keyword>
<dbReference type="PANTHER" id="PTHR33418:SF1">
    <property type="entry name" value="HELICASE-ASSOCIATED DOMAIN-CONTAINING PROTEIN"/>
    <property type="match status" value="1"/>
</dbReference>
<proteinExistence type="predicted"/>
<evidence type="ECO:0000259" key="1">
    <source>
        <dbReference type="Pfam" id="PF03457"/>
    </source>
</evidence>
<feature type="non-terminal residue" evidence="2">
    <location>
        <position position="1"/>
    </location>
</feature>